<evidence type="ECO:0000256" key="14">
    <source>
        <dbReference type="RuleBase" id="RU003914"/>
    </source>
</evidence>
<dbReference type="PANTHER" id="PTHR30560">
    <property type="entry name" value="TRIGGER FACTOR CHAPERONE AND PEPTIDYL-PROLYL CIS/TRANS ISOMERASE"/>
    <property type="match status" value="1"/>
</dbReference>
<dbReference type="GO" id="GO:0005737">
    <property type="term" value="C:cytoplasm"/>
    <property type="evidence" value="ECO:0007669"/>
    <property type="project" value="UniProtKB-SubCell"/>
</dbReference>
<protein>
    <recommendedName>
        <fullName evidence="4 12">Trigger factor</fullName>
        <shortName evidence="12">TF</shortName>
        <ecNumber evidence="3 12">5.2.1.8</ecNumber>
    </recommendedName>
    <alternativeName>
        <fullName evidence="11 12">PPIase</fullName>
    </alternativeName>
</protein>
<dbReference type="SUPFAM" id="SSF54534">
    <property type="entry name" value="FKBP-like"/>
    <property type="match status" value="1"/>
</dbReference>
<comment type="domain">
    <text evidence="12">Consists of 3 domains; the N-terminus binds the ribosome, the middle domain has PPIase activity, while the C-terminus has intrinsic chaperone activity on its own.</text>
</comment>
<dbReference type="GO" id="GO:0015031">
    <property type="term" value="P:protein transport"/>
    <property type="evidence" value="ECO:0007669"/>
    <property type="project" value="UniProtKB-UniRule"/>
</dbReference>
<dbReference type="PROSITE" id="PS50059">
    <property type="entry name" value="FKBP_PPIASE"/>
    <property type="match status" value="1"/>
</dbReference>
<dbReference type="HAMAP" id="MF_00303">
    <property type="entry name" value="Trigger_factor_Tig"/>
    <property type="match status" value="1"/>
</dbReference>
<evidence type="ECO:0000259" key="15">
    <source>
        <dbReference type="PROSITE" id="PS50059"/>
    </source>
</evidence>
<name>A0A9D1SXQ1_9FIRM</name>
<comment type="subcellular location">
    <subcellularLocation>
        <location evidence="12">Cytoplasm</location>
    </subcellularLocation>
    <text evidence="12">About half TF is bound to the ribosome near the polypeptide exit tunnel while the other half is free in the cytoplasm.</text>
</comment>
<evidence type="ECO:0000256" key="8">
    <source>
        <dbReference type="ARBA" id="ARBA00023235"/>
    </source>
</evidence>
<dbReference type="EMBL" id="DVOH01000058">
    <property type="protein sequence ID" value="HIV00893.1"/>
    <property type="molecule type" value="Genomic_DNA"/>
</dbReference>
<dbReference type="InterPro" id="IPR027304">
    <property type="entry name" value="Trigger_fact/SurA_dom_sf"/>
</dbReference>
<dbReference type="SUPFAM" id="SSF109998">
    <property type="entry name" value="Triger factor/SurA peptide-binding domain-like"/>
    <property type="match status" value="1"/>
</dbReference>
<dbReference type="NCBIfam" id="TIGR00115">
    <property type="entry name" value="tig"/>
    <property type="match status" value="1"/>
</dbReference>
<dbReference type="Pfam" id="PF05697">
    <property type="entry name" value="Trigger_N"/>
    <property type="match status" value="1"/>
</dbReference>
<comment type="caution">
    <text evidence="16">The sequence shown here is derived from an EMBL/GenBank/DDBJ whole genome shotgun (WGS) entry which is preliminary data.</text>
</comment>
<keyword evidence="8 12" id="KW-0413">Isomerase</keyword>
<evidence type="ECO:0000256" key="5">
    <source>
        <dbReference type="ARBA" id="ARBA00022618"/>
    </source>
</evidence>
<keyword evidence="7 12" id="KW-0143">Chaperone</keyword>
<dbReference type="PANTHER" id="PTHR30560:SF3">
    <property type="entry name" value="TRIGGER FACTOR-LIKE PROTEIN TIG, CHLOROPLASTIC"/>
    <property type="match status" value="1"/>
</dbReference>
<evidence type="ECO:0000256" key="10">
    <source>
        <dbReference type="ARBA" id="ARBA00024849"/>
    </source>
</evidence>
<dbReference type="Gene3D" id="3.30.70.1050">
    <property type="entry name" value="Trigger factor ribosome-binding domain"/>
    <property type="match status" value="1"/>
</dbReference>
<evidence type="ECO:0000313" key="17">
    <source>
        <dbReference type="Proteomes" id="UP000886891"/>
    </source>
</evidence>
<gene>
    <name evidence="12" type="primary">tig</name>
    <name evidence="16" type="ORF">IAB14_07270</name>
</gene>
<dbReference type="SUPFAM" id="SSF102735">
    <property type="entry name" value="Trigger factor ribosome-binding domain"/>
    <property type="match status" value="1"/>
</dbReference>
<evidence type="ECO:0000256" key="7">
    <source>
        <dbReference type="ARBA" id="ARBA00023186"/>
    </source>
</evidence>
<evidence type="ECO:0000256" key="9">
    <source>
        <dbReference type="ARBA" id="ARBA00023306"/>
    </source>
</evidence>
<dbReference type="Pfam" id="PF05698">
    <property type="entry name" value="Trigger_C"/>
    <property type="match status" value="1"/>
</dbReference>
<sequence length="430" mass="48786">MEYSVQQLAKSKIELAVSIDKEEWAAAIQEAYNKNKHKYKIEGFRPGKVPFNVLAKRYGVEIFYDDALDVALNKHYVEILDKEQLDPVAKPELDVKVMDEDGLKVVITFAVAPKFRLGQYKDLTVESKAVVVTDEEVDKEVEAARERAGRLVDVTDRAVEKGDTITLDYSGAVDGKKFEGGTAEKQMLVIGSGMFIPGFEDQLIGATIGQTLDVKVKFPDEYHAEELKGKDAVFTCTVHEIKVKELPAIDDEFAKDVSEFDTLAEYKADLKGKLEERASKEIEYKEETDLIDKIVAATEIDLPDEMIDDELNRMMEELEMRMSYSGLKMEDYLKYAGTTLDAIKAERREEAVRSLKSRLVIEEIIKTEKLYATMDEVDAELKKMAEDAGKDFEEYKKDAAKGQQMLSLMNKITIDKLFAFLRANNKIDRK</sequence>
<comment type="function">
    <text evidence="10 12">Involved in protein export. Acts as a chaperone by maintaining the newly synthesized protein in an open conformation. Functions as a peptidyl-prolyl cis-trans isomerase.</text>
</comment>
<dbReference type="Proteomes" id="UP000886891">
    <property type="component" value="Unassembled WGS sequence"/>
</dbReference>
<dbReference type="InterPro" id="IPR008881">
    <property type="entry name" value="Trigger_fac_ribosome-bd_bac"/>
</dbReference>
<dbReference type="AlphaFoldDB" id="A0A9D1SXQ1"/>
<dbReference type="InterPro" id="IPR036611">
    <property type="entry name" value="Trigger_fac_ribosome-bd_sf"/>
</dbReference>
<dbReference type="InterPro" id="IPR001179">
    <property type="entry name" value="PPIase_FKBP_dom"/>
</dbReference>
<dbReference type="InterPro" id="IPR008880">
    <property type="entry name" value="Trigger_fac_C"/>
</dbReference>
<dbReference type="GO" id="GO:0051301">
    <property type="term" value="P:cell division"/>
    <property type="evidence" value="ECO:0007669"/>
    <property type="project" value="UniProtKB-KW"/>
</dbReference>
<evidence type="ECO:0000313" key="16">
    <source>
        <dbReference type="EMBL" id="HIV00893.1"/>
    </source>
</evidence>
<reference evidence="16" key="1">
    <citation type="submission" date="2020-10" db="EMBL/GenBank/DDBJ databases">
        <authorList>
            <person name="Gilroy R."/>
        </authorList>
    </citation>
    <scope>NUCLEOTIDE SEQUENCE</scope>
    <source>
        <strain evidence="16">23406</strain>
    </source>
</reference>
<dbReference type="Gene3D" id="3.10.50.40">
    <property type="match status" value="1"/>
</dbReference>
<comment type="similarity">
    <text evidence="2 12 14">Belongs to the FKBP-type PPIase family. Tig subfamily.</text>
</comment>
<evidence type="ECO:0000256" key="13">
    <source>
        <dbReference type="PROSITE-ProRule" id="PRU00277"/>
    </source>
</evidence>
<accession>A0A9D1SXQ1</accession>
<proteinExistence type="inferred from homology"/>
<evidence type="ECO:0000256" key="4">
    <source>
        <dbReference type="ARBA" id="ARBA00016902"/>
    </source>
</evidence>
<dbReference type="GO" id="GO:0043335">
    <property type="term" value="P:protein unfolding"/>
    <property type="evidence" value="ECO:0007669"/>
    <property type="project" value="TreeGrafter"/>
</dbReference>
<dbReference type="InterPro" id="IPR037041">
    <property type="entry name" value="Trigger_fac_C_sf"/>
</dbReference>
<dbReference type="EC" id="5.2.1.8" evidence="3 12"/>
<comment type="catalytic activity">
    <reaction evidence="1 12 13">
        <text>[protein]-peptidylproline (omega=180) = [protein]-peptidylproline (omega=0)</text>
        <dbReference type="Rhea" id="RHEA:16237"/>
        <dbReference type="Rhea" id="RHEA-COMP:10747"/>
        <dbReference type="Rhea" id="RHEA-COMP:10748"/>
        <dbReference type="ChEBI" id="CHEBI:83833"/>
        <dbReference type="ChEBI" id="CHEBI:83834"/>
        <dbReference type="EC" id="5.2.1.8"/>
    </reaction>
</comment>
<dbReference type="Gene3D" id="1.10.3120.10">
    <property type="entry name" value="Trigger factor, C-terminal domain"/>
    <property type="match status" value="1"/>
</dbReference>
<feature type="domain" description="PPIase FKBP-type" evidence="15">
    <location>
        <begin position="162"/>
        <end position="247"/>
    </location>
</feature>
<dbReference type="GO" id="GO:0051083">
    <property type="term" value="P:'de novo' cotranslational protein folding"/>
    <property type="evidence" value="ECO:0007669"/>
    <property type="project" value="TreeGrafter"/>
</dbReference>
<dbReference type="Pfam" id="PF00254">
    <property type="entry name" value="FKBP_C"/>
    <property type="match status" value="1"/>
</dbReference>
<evidence type="ECO:0000256" key="1">
    <source>
        <dbReference type="ARBA" id="ARBA00000971"/>
    </source>
</evidence>
<dbReference type="InterPro" id="IPR046357">
    <property type="entry name" value="PPIase_dom_sf"/>
</dbReference>
<dbReference type="GO" id="GO:0003755">
    <property type="term" value="F:peptidyl-prolyl cis-trans isomerase activity"/>
    <property type="evidence" value="ECO:0007669"/>
    <property type="project" value="UniProtKB-UniRule"/>
</dbReference>
<keyword evidence="6 12" id="KW-0697">Rotamase</keyword>
<evidence type="ECO:0000256" key="3">
    <source>
        <dbReference type="ARBA" id="ARBA00013194"/>
    </source>
</evidence>
<dbReference type="GO" id="GO:0043022">
    <property type="term" value="F:ribosome binding"/>
    <property type="evidence" value="ECO:0007669"/>
    <property type="project" value="TreeGrafter"/>
</dbReference>
<dbReference type="InterPro" id="IPR005215">
    <property type="entry name" value="Trig_fac"/>
</dbReference>
<dbReference type="GO" id="GO:0044183">
    <property type="term" value="F:protein folding chaperone"/>
    <property type="evidence" value="ECO:0007669"/>
    <property type="project" value="TreeGrafter"/>
</dbReference>
<organism evidence="16 17">
    <name type="scientific">Candidatus Stercoripulliclostridium merdipullorum</name>
    <dbReference type="NCBI Taxonomy" id="2840952"/>
    <lineage>
        <taxon>Bacteria</taxon>
        <taxon>Bacillati</taxon>
        <taxon>Bacillota</taxon>
        <taxon>Clostridia</taxon>
        <taxon>Eubacteriales</taxon>
        <taxon>Candidatus Stercoripulliclostridium</taxon>
    </lineage>
</organism>
<evidence type="ECO:0000256" key="11">
    <source>
        <dbReference type="ARBA" id="ARBA00029986"/>
    </source>
</evidence>
<dbReference type="FunFam" id="3.10.50.40:FF:000001">
    <property type="entry name" value="Trigger factor"/>
    <property type="match status" value="1"/>
</dbReference>
<reference evidence="16" key="2">
    <citation type="journal article" date="2021" name="PeerJ">
        <title>Extensive microbial diversity within the chicken gut microbiome revealed by metagenomics and culture.</title>
        <authorList>
            <person name="Gilroy R."/>
            <person name="Ravi A."/>
            <person name="Getino M."/>
            <person name="Pursley I."/>
            <person name="Horton D.L."/>
            <person name="Alikhan N.F."/>
            <person name="Baker D."/>
            <person name="Gharbi K."/>
            <person name="Hall N."/>
            <person name="Watson M."/>
            <person name="Adriaenssens E.M."/>
            <person name="Foster-Nyarko E."/>
            <person name="Jarju S."/>
            <person name="Secka A."/>
            <person name="Antonio M."/>
            <person name="Oren A."/>
            <person name="Chaudhuri R.R."/>
            <person name="La Ragione R."/>
            <person name="Hildebrand F."/>
            <person name="Pallen M.J."/>
        </authorList>
    </citation>
    <scope>NUCLEOTIDE SEQUENCE</scope>
    <source>
        <strain evidence="16">23406</strain>
    </source>
</reference>
<keyword evidence="5 12" id="KW-0132">Cell division</keyword>
<keyword evidence="12" id="KW-0963">Cytoplasm</keyword>
<evidence type="ECO:0000256" key="6">
    <source>
        <dbReference type="ARBA" id="ARBA00023110"/>
    </source>
</evidence>
<dbReference type="PIRSF" id="PIRSF003095">
    <property type="entry name" value="Trigger_factor"/>
    <property type="match status" value="1"/>
</dbReference>
<evidence type="ECO:0000256" key="12">
    <source>
        <dbReference type="HAMAP-Rule" id="MF_00303"/>
    </source>
</evidence>
<evidence type="ECO:0000256" key="2">
    <source>
        <dbReference type="ARBA" id="ARBA00005464"/>
    </source>
</evidence>
<keyword evidence="9 12" id="KW-0131">Cell cycle</keyword>